<proteinExistence type="inferred from homology"/>
<dbReference type="InterPro" id="IPR006133">
    <property type="entry name" value="DNA-dir_DNA_pol_B_exonuc"/>
</dbReference>
<evidence type="ECO:0000313" key="10">
    <source>
        <dbReference type="EMBL" id="CAA9560940.1"/>
    </source>
</evidence>
<keyword evidence="6" id="KW-0238">DNA-binding</keyword>
<organism evidence="10">
    <name type="scientific">uncultured Thermomicrobiales bacterium</name>
    <dbReference type="NCBI Taxonomy" id="1645740"/>
    <lineage>
        <taxon>Bacteria</taxon>
        <taxon>Pseudomonadati</taxon>
        <taxon>Thermomicrobiota</taxon>
        <taxon>Thermomicrobia</taxon>
        <taxon>Thermomicrobiales</taxon>
        <taxon>environmental samples</taxon>
    </lineage>
</organism>
<evidence type="ECO:0000259" key="8">
    <source>
        <dbReference type="Pfam" id="PF00136"/>
    </source>
</evidence>
<dbReference type="EC" id="2.7.7.7" evidence="2"/>
<comment type="catalytic activity">
    <reaction evidence="7">
        <text>DNA(n) + a 2'-deoxyribonucleoside 5'-triphosphate = DNA(n+1) + diphosphate</text>
        <dbReference type="Rhea" id="RHEA:22508"/>
        <dbReference type="Rhea" id="RHEA-COMP:17339"/>
        <dbReference type="Rhea" id="RHEA-COMP:17340"/>
        <dbReference type="ChEBI" id="CHEBI:33019"/>
        <dbReference type="ChEBI" id="CHEBI:61560"/>
        <dbReference type="ChEBI" id="CHEBI:173112"/>
        <dbReference type="EC" id="2.7.7.7"/>
    </reaction>
</comment>
<dbReference type="AlphaFoldDB" id="A0A6J4UVB9"/>
<dbReference type="EMBL" id="CADCWI010000092">
    <property type="protein sequence ID" value="CAA9560940.1"/>
    <property type="molecule type" value="Genomic_DNA"/>
</dbReference>
<reference evidence="10" key="1">
    <citation type="submission" date="2020-02" db="EMBL/GenBank/DDBJ databases">
        <authorList>
            <person name="Meier V. D."/>
        </authorList>
    </citation>
    <scope>NUCLEOTIDE SEQUENCE</scope>
    <source>
        <strain evidence="10">AVDCRST_MAG43</strain>
    </source>
</reference>
<evidence type="ECO:0000256" key="7">
    <source>
        <dbReference type="ARBA" id="ARBA00049244"/>
    </source>
</evidence>
<dbReference type="InterPro" id="IPR023211">
    <property type="entry name" value="DNA_pol_palm_dom_sf"/>
</dbReference>
<dbReference type="InterPro" id="IPR043502">
    <property type="entry name" value="DNA/RNA_pol_sf"/>
</dbReference>
<evidence type="ECO:0000256" key="1">
    <source>
        <dbReference type="ARBA" id="ARBA00005755"/>
    </source>
</evidence>
<keyword evidence="3 10" id="KW-0808">Transferase</keyword>
<dbReference type="InterPro" id="IPR050240">
    <property type="entry name" value="DNA_pol_type-B"/>
</dbReference>
<evidence type="ECO:0000256" key="4">
    <source>
        <dbReference type="ARBA" id="ARBA00022695"/>
    </source>
</evidence>
<evidence type="ECO:0000259" key="9">
    <source>
        <dbReference type="Pfam" id="PF03104"/>
    </source>
</evidence>
<feature type="domain" description="DNA-directed DNA polymerase family B multifunctional" evidence="8">
    <location>
        <begin position="436"/>
        <end position="624"/>
    </location>
</feature>
<dbReference type="Gene3D" id="3.30.420.10">
    <property type="entry name" value="Ribonuclease H-like superfamily/Ribonuclease H"/>
    <property type="match status" value="1"/>
</dbReference>
<dbReference type="SUPFAM" id="SSF53098">
    <property type="entry name" value="Ribonuclease H-like"/>
    <property type="match status" value="1"/>
</dbReference>
<keyword evidence="5" id="KW-0239">DNA-directed DNA polymerase</keyword>
<dbReference type="PANTHER" id="PTHR10322">
    <property type="entry name" value="DNA POLYMERASE CATALYTIC SUBUNIT"/>
    <property type="match status" value="1"/>
</dbReference>
<dbReference type="Pfam" id="PF03104">
    <property type="entry name" value="DNA_pol_B_exo1"/>
    <property type="match status" value="1"/>
</dbReference>
<evidence type="ECO:0000256" key="2">
    <source>
        <dbReference type="ARBA" id="ARBA00012417"/>
    </source>
</evidence>
<dbReference type="SMART" id="SM00486">
    <property type="entry name" value="POLBc"/>
    <property type="match status" value="1"/>
</dbReference>
<dbReference type="InterPro" id="IPR012337">
    <property type="entry name" value="RNaseH-like_sf"/>
</dbReference>
<comment type="similarity">
    <text evidence="1">Belongs to the DNA polymerase type-B family.</text>
</comment>
<dbReference type="InterPro" id="IPR006134">
    <property type="entry name" value="DNA-dir_DNA_pol_B_multi_dom"/>
</dbReference>
<dbReference type="InterPro" id="IPR036397">
    <property type="entry name" value="RNaseH_sf"/>
</dbReference>
<name>A0A6J4UVB9_9BACT</name>
<dbReference type="GO" id="GO:0003887">
    <property type="term" value="F:DNA-directed DNA polymerase activity"/>
    <property type="evidence" value="ECO:0007669"/>
    <property type="project" value="UniProtKB-KW"/>
</dbReference>
<keyword evidence="4 10" id="KW-0548">Nucleotidyltransferase</keyword>
<dbReference type="GO" id="GO:0003677">
    <property type="term" value="F:DNA binding"/>
    <property type="evidence" value="ECO:0007669"/>
    <property type="project" value="UniProtKB-KW"/>
</dbReference>
<dbReference type="SUPFAM" id="SSF56672">
    <property type="entry name" value="DNA/RNA polymerases"/>
    <property type="match status" value="1"/>
</dbReference>
<gene>
    <name evidence="10" type="ORF">AVDCRST_MAG43-1984</name>
</gene>
<dbReference type="Pfam" id="PF00136">
    <property type="entry name" value="DNA_pol_B"/>
    <property type="match status" value="1"/>
</dbReference>
<accession>A0A6J4UVB9</accession>
<protein>
    <recommendedName>
        <fullName evidence="2">DNA-directed DNA polymerase</fullName>
        <ecNumber evidence="2">2.7.7.7</ecNumber>
    </recommendedName>
</protein>
<evidence type="ECO:0000256" key="5">
    <source>
        <dbReference type="ARBA" id="ARBA00022932"/>
    </source>
</evidence>
<evidence type="ECO:0000256" key="3">
    <source>
        <dbReference type="ARBA" id="ARBA00022679"/>
    </source>
</evidence>
<dbReference type="GO" id="GO:0000166">
    <property type="term" value="F:nucleotide binding"/>
    <property type="evidence" value="ECO:0007669"/>
    <property type="project" value="InterPro"/>
</dbReference>
<feature type="domain" description="DNA-directed DNA polymerase family B exonuclease" evidence="9">
    <location>
        <begin position="185"/>
        <end position="293"/>
    </location>
</feature>
<dbReference type="PANTHER" id="PTHR10322:SF23">
    <property type="entry name" value="DNA POLYMERASE DELTA CATALYTIC SUBUNIT"/>
    <property type="match status" value="1"/>
</dbReference>
<dbReference type="InterPro" id="IPR006172">
    <property type="entry name" value="DNA-dir_DNA_pol_B"/>
</dbReference>
<evidence type="ECO:0000256" key="6">
    <source>
        <dbReference type="ARBA" id="ARBA00023125"/>
    </source>
</evidence>
<sequence length="753" mass="86504">MHDQNPDRPITSMNSPTFDAAHANRVLYGKDTTEGIVSIEVDGPHHARIFCRDRDSGQTTSHLEPMSRWIVTTADHPVLRQIRGSEHTLTGDLPLSVFVTFDSRQEYMRAASALPRRDPDSIKLRSPLSQFLIASGKTFFKGMAFEDLRRMQLDIETLGFDPKEPDAHVIMVAMRQGDWEEVLVLKTDEADLLQRVVDCIQTRDPDVIEGHNIFNFDLPYLVERARRANVRFSMGRDGSEPNVADFTQRFRAGGISLPFSTVHIYGRHVIDTYQQVQRWDTTGRLPSYGLKNIIRALDIEREGREFVEGEQIAVLWNRGERSKDRLARYALDDVRDVDLLSRITLPTEFYQTQILPMAFQTASTAGTGTKIDQLMMRAYLTERHSLPKPEEARPYPGGYVELVETGIFGPVVKCDVESLYPSIMLERGILPRTDVMGAFPLLLEDLTRRRIESKRKAATTRGEAYALHDGLQATFKILINSFYGYLGFQRGHFNDYDAAEAVTIEGQRIIKEVVNNLQERGSKVIEVDTDGVFFTPPEEIATQEEEEALIREVSRDMPLRIRLAHDGRYRRMLSLKQKTYALLDFEDKLILKGSALRSRRMEPCLQRFLQDATRHFLEDDKDAARDRYFSLAEAIQQRKLEPRDFSQWQMLREGTIEAHPRLGTLLAGNPGRWRFGDRVEIYERQDGALGFAEDYDRDENVQVLLRHLRDTAMRFEPIFDSRSEFDAFFPPIQPRTDLAIAREAKPVEQLSLL</sequence>
<dbReference type="Gene3D" id="3.90.1600.10">
    <property type="entry name" value="Palm domain of DNA polymerase"/>
    <property type="match status" value="1"/>
</dbReference>